<dbReference type="Gene3D" id="3.30.390.150">
    <property type="match status" value="1"/>
</dbReference>
<keyword evidence="1" id="KW-1015">Disulfide bond</keyword>
<feature type="non-terminal residue" evidence="3">
    <location>
        <position position="67"/>
    </location>
</feature>
<dbReference type="AlphaFoldDB" id="A0A7L0PA01"/>
<protein>
    <submittedName>
        <fullName evidence="3">GKN2 protein</fullName>
    </submittedName>
</protein>
<dbReference type="PANTHER" id="PTHR16483">
    <property type="entry name" value="GASTROKINE 1"/>
    <property type="match status" value="1"/>
</dbReference>
<reference evidence="3 4" key="1">
    <citation type="submission" date="2019-09" db="EMBL/GenBank/DDBJ databases">
        <title>Bird 10,000 Genomes (B10K) Project - Family phase.</title>
        <authorList>
            <person name="Zhang G."/>
        </authorList>
    </citation>
    <scope>NUCLEOTIDE SEQUENCE [LARGE SCALE GENOMIC DNA]</scope>
    <source>
        <strain evidence="3">B10K-DU-001-44</strain>
        <tissue evidence="3">Muscle</tissue>
    </source>
</reference>
<dbReference type="InterPro" id="IPR051772">
    <property type="entry name" value="Gastrokine"/>
</dbReference>
<dbReference type="EMBL" id="VXAT01006074">
    <property type="protein sequence ID" value="NXL02774.1"/>
    <property type="molecule type" value="Genomic_DNA"/>
</dbReference>
<name>A0A7L0PA01_9AVES</name>
<proteinExistence type="predicted"/>
<dbReference type="PROSITE" id="PS50869">
    <property type="entry name" value="BRICHOS"/>
    <property type="match status" value="1"/>
</dbReference>
<feature type="domain" description="BRICHOS" evidence="2">
    <location>
        <begin position="16"/>
        <end position="67"/>
    </location>
</feature>
<organism evidence="3 4">
    <name type="scientific">Mesembrinibis cayennensis</name>
    <dbReference type="NCBI Taxonomy" id="1118748"/>
    <lineage>
        <taxon>Eukaryota</taxon>
        <taxon>Metazoa</taxon>
        <taxon>Chordata</taxon>
        <taxon>Craniata</taxon>
        <taxon>Vertebrata</taxon>
        <taxon>Euteleostomi</taxon>
        <taxon>Archelosauria</taxon>
        <taxon>Archosauria</taxon>
        <taxon>Dinosauria</taxon>
        <taxon>Saurischia</taxon>
        <taxon>Theropoda</taxon>
        <taxon>Coelurosauria</taxon>
        <taxon>Aves</taxon>
        <taxon>Neognathae</taxon>
        <taxon>Neoaves</taxon>
        <taxon>Aequornithes</taxon>
        <taxon>Pelecaniformes</taxon>
        <taxon>Threskiornithidae</taxon>
        <taxon>Mesembrinibis</taxon>
    </lineage>
</organism>
<dbReference type="Pfam" id="PF04089">
    <property type="entry name" value="BRICHOS"/>
    <property type="match status" value="1"/>
</dbReference>
<evidence type="ECO:0000256" key="1">
    <source>
        <dbReference type="ARBA" id="ARBA00023157"/>
    </source>
</evidence>
<feature type="non-terminal residue" evidence="3">
    <location>
        <position position="1"/>
    </location>
</feature>
<comment type="caution">
    <text evidence="3">The sequence shown here is derived from an EMBL/GenBank/DDBJ whole genome shotgun (WGS) entry which is preliminary data.</text>
</comment>
<dbReference type="InterPro" id="IPR007084">
    <property type="entry name" value="BRICHOS_dom"/>
</dbReference>
<evidence type="ECO:0000313" key="4">
    <source>
        <dbReference type="Proteomes" id="UP000574277"/>
    </source>
</evidence>
<gene>
    <name evidence="3" type="primary">Gkn2_0</name>
    <name evidence="3" type="ORF">MESCAY_R08623</name>
</gene>
<evidence type="ECO:0000313" key="3">
    <source>
        <dbReference type="EMBL" id="NXL02774.1"/>
    </source>
</evidence>
<dbReference type="Proteomes" id="UP000574277">
    <property type="component" value="Unassembled WGS sequence"/>
</dbReference>
<keyword evidence="4" id="KW-1185">Reference proteome</keyword>
<sequence length="67" mass="7729">TMTIHNENNIAEVHVNSGVYSSDSIFDYLHGYIAKTLLSRNACFILKINEQYIPQLQELGRLAFERK</sequence>
<evidence type="ECO:0000259" key="2">
    <source>
        <dbReference type="PROSITE" id="PS50869"/>
    </source>
</evidence>
<accession>A0A7L0PA01</accession>